<evidence type="ECO:0000313" key="3">
    <source>
        <dbReference type="Proteomes" id="UP000562027"/>
    </source>
</evidence>
<evidence type="ECO:0000313" key="2">
    <source>
        <dbReference type="EMBL" id="MBB4844496.1"/>
    </source>
</evidence>
<sequence length="68" mass="7457">MPSLNGIVKFVAVATIAAFVFIPDSGLGNVVWLAFLAFIIATVISAPKVLRQFNLKGLKRLRDVFPRK</sequence>
<keyword evidence="3" id="KW-1185">Reference proteome</keyword>
<dbReference type="RefSeq" id="WP_184300991.1">
    <property type="nucleotide sequence ID" value="NZ_JACHLP010000006.1"/>
</dbReference>
<comment type="caution">
    <text evidence="2">The sequence shown here is derived from an EMBL/GenBank/DDBJ whole genome shotgun (WGS) entry which is preliminary data.</text>
</comment>
<gene>
    <name evidence="2" type="ORF">HNP55_003040</name>
</gene>
<organism evidence="2 3">
    <name type="scientific">Roseateles oligotrophus</name>
    <dbReference type="NCBI Taxonomy" id="1769250"/>
    <lineage>
        <taxon>Bacteria</taxon>
        <taxon>Pseudomonadati</taxon>
        <taxon>Pseudomonadota</taxon>
        <taxon>Betaproteobacteria</taxon>
        <taxon>Burkholderiales</taxon>
        <taxon>Sphaerotilaceae</taxon>
        <taxon>Roseateles</taxon>
    </lineage>
</organism>
<dbReference type="Proteomes" id="UP000562027">
    <property type="component" value="Unassembled WGS sequence"/>
</dbReference>
<dbReference type="EMBL" id="JACHLP010000006">
    <property type="protein sequence ID" value="MBB4844496.1"/>
    <property type="molecule type" value="Genomic_DNA"/>
</dbReference>
<keyword evidence="1" id="KW-1133">Transmembrane helix</keyword>
<keyword evidence="1" id="KW-0812">Transmembrane</keyword>
<evidence type="ECO:0000256" key="1">
    <source>
        <dbReference type="SAM" id="Phobius"/>
    </source>
</evidence>
<proteinExistence type="predicted"/>
<keyword evidence="1" id="KW-0472">Membrane</keyword>
<protein>
    <submittedName>
        <fullName evidence="2">Uncharacterized protein</fullName>
    </submittedName>
</protein>
<reference evidence="2 3" key="1">
    <citation type="submission" date="2020-08" db="EMBL/GenBank/DDBJ databases">
        <title>Functional genomics of gut bacteria from endangered species of beetles.</title>
        <authorList>
            <person name="Carlos-Shanley C."/>
        </authorList>
    </citation>
    <scope>NUCLEOTIDE SEQUENCE [LARGE SCALE GENOMIC DNA]</scope>
    <source>
        <strain evidence="2 3">S00239</strain>
    </source>
</reference>
<name>A0A840L8T8_9BURK</name>
<dbReference type="AlphaFoldDB" id="A0A840L8T8"/>
<feature type="transmembrane region" description="Helical" evidence="1">
    <location>
        <begin position="7"/>
        <end position="23"/>
    </location>
</feature>
<feature type="transmembrane region" description="Helical" evidence="1">
    <location>
        <begin position="29"/>
        <end position="50"/>
    </location>
</feature>
<accession>A0A840L8T8</accession>